<organism evidence="11 12">
    <name type="scientific">Leptospira fletcheri</name>
    <dbReference type="NCBI Taxonomy" id="2484981"/>
    <lineage>
        <taxon>Bacteria</taxon>
        <taxon>Pseudomonadati</taxon>
        <taxon>Spirochaetota</taxon>
        <taxon>Spirochaetia</taxon>
        <taxon>Leptospirales</taxon>
        <taxon>Leptospiraceae</taxon>
        <taxon>Leptospira</taxon>
    </lineage>
</organism>
<dbReference type="EC" id="2.7.4.8" evidence="2 9"/>
<keyword evidence="7 9" id="KW-0067">ATP-binding</keyword>
<gene>
    <name evidence="9" type="primary">gmk</name>
    <name evidence="11" type="ORF">EHO60_10855</name>
</gene>
<dbReference type="FunFam" id="3.30.63.10:FF:000002">
    <property type="entry name" value="Guanylate kinase 1"/>
    <property type="match status" value="1"/>
</dbReference>
<dbReference type="Pfam" id="PF00625">
    <property type="entry name" value="Guanylate_kin"/>
    <property type="match status" value="1"/>
</dbReference>
<evidence type="ECO:0000256" key="9">
    <source>
        <dbReference type="HAMAP-Rule" id="MF_00328"/>
    </source>
</evidence>
<feature type="domain" description="Guanylate kinase-like" evidence="10">
    <location>
        <begin position="3"/>
        <end position="182"/>
    </location>
</feature>
<dbReference type="SUPFAM" id="SSF52540">
    <property type="entry name" value="P-loop containing nucleoside triphosphate hydrolases"/>
    <property type="match status" value="1"/>
</dbReference>
<evidence type="ECO:0000256" key="2">
    <source>
        <dbReference type="ARBA" id="ARBA00012961"/>
    </source>
</evidence>
<dbReference type="InterPro" id="IPR020590">
    <property type="entry name" value="Guanylate_kinase_CS"/>
</dbReference>
<dbReference type="PROSITE" id="PS50052">
    <property type="entry name" value="GUANYLATE_KINASE_2"/>
    <property type="match status" value="1"/>
</dbReference>
<comment type="function">
    <text evidence="9">Essential for recycling GMP and indirectly, cGMP.</text>
</comment>
<feature type="binding site" evidence="9">
    <location>
        <begin position="10"/>
        <end position="17"/>
    </location>
    <ligand>
        <name>ATP</name>
        <dbReference type="ChEBI" id="CHEBI:30616"/>
    </ligand>
</feature>
<comment type="subcellular location">
    <subcellularLocation>
        <location evidence="9">Cytoplasm</location>
    </subcellularLocation>
</comment>
<evidence type="ECO:0000256" key="5">
    <source>
        <dbReference type="ARBA" id="ARBA00022741"/>
    </source>
</evidence>
<evidence type="ECO:0000256" key="6">
    <source>
        <dbReference type="ARBA" id="ARBA00022777"/>
    </source>
</evidence>
<evidence type="ECO:0000313" key="12">
    <source>
        <dbReference type="Proteomes" id="UP000298458"/>
    </source>
</evidence>
<protein>
    <recommendedName>
        <fullName evidence="3 9">Guanylate kinase</fullName>
        <ecNumber evidence="2 9">2.7.4.8</ecNumber>
    </recommendedName>
    <alternativeName>
        <fullName evidence="8 9">GMP kinase</fullName>
    </alternativeName>
</protein>
<proteinExistence type="inferred from homology"/>
<keyword evidence="9" id="KW-0963">Cytoplasm</keyword>
<keyword evidence="4 9" id="KW-0808">Transferase</keyword>
<dbReference type="InterPro" id="IPR008144">
    <property type="entry name" value="Guanylate_kin-like_dom"/>
</dbReference>
<dbReference type="EMBL" id="RQET01000008">
    <property type="protein sequence ID" value="TGK09862.1"/>
    <property type="molecule type" value="Genomic_DNA"/>
</dbReference>
<dbReference type="InterPro" id="IPR008145">
    <property type="entry name" value="GK/Ca_channel_bsu"/>
</dbReference>
<evidence type="ECO:0000259" key="10">
    <source>
        <dbReference type="PROSITE" id="PS50052"/>
    </source>
</evidence>
<dbReference type="PANTHER" id="PTHR23117:SF13">
    <property type="entry name" value="GUANYLATE KINASE"/>
    <property type="match status" value="1"/>
</dbReference>
<dbReference type="OrthoDB" id="9808150at2"/>
<evidence type="ECO:0000256" key="7">
    <source>
        <dbReference type="ARBA" id="ARBA00022840"/>
    </source>
</evidence>
<keyword evidence="6 9" id="KW-0418">Kinase</keyword>
<dbReference type="AlphaFoldDB" id="A0A4R9GDF8"/>
<evidence type="ECO:0000256" key="1">
    <source>
        <dbReference type="ARBA" id="ARBA00005790"/>
    </source>
</evidence>
<dbReference type="PROSITE" id="PS00856">
    <property type="entry name" value="GUANYLATE_KINASE_1"/>
    <property type="match status" value="1"/>
</dbReference>
<comment type="caution">
    <text evidence="11">The sequence shown here is derived from an EMBL/GenBank/DDBJ whole genome shotgun (WGS) entry which is preliminary data.</text>
</comment>
<dbReference type="HAMAP" id="MF_00328">
    <property type="entry name" value="Guanylate_kinase"/>
    <property type="match status" value="1"/>
</dbReference>
<dbReference type="SMART" id="SM00072">
    <property type="entry name" value="GuKc"/>
    <property type="match status" value="1"/>
</dbReference>
<keyword evidence="5 9" id="KW-0547">Nucleotide-binding</keyword>
<name>A0A4R9GDF8_9LEPT</name>
<dbReference type="PANTHER" id="PTHR23117">
    <property type="entry name" value="GUANYLATE KINASE-RELATED"/>
    <property type="match status" value="1"/>
</dbReference>
<dbReference type="GO" id="GO:0005524">
    <property type="term" value="F:ATP binding"/>
    <property type="evidence" value="ECO:0007669"/>
    <property type="project" value="UniProtKB-UniRule"/>
</dbReference>
<dbReference type="Proteomes" id="UP000298458">
    <property type="component" value="Unassembled WGS sequence"/>
</dbReference>
<reference evidence="11" key="1">
    <citation type="journal article" date="2019" name="PLoS Negl. Trop. Dis.">
        <title>Revisiting the worldwide diversity of Leptospira species in the environment.</title>
        <authorList>
            <person name="Vincent A.T."/>
            <person name="Schiettekatte O."/>
            <person name="Bourhy P."/>
            <person name="Veyrier F.J."/>
            <person name="Picardeau M."/>
        </authorList>
    </citation>
    <scope>NUCLEOTIDE SEQUENCE [LARGE SCALE GENOMIC DNA]</scope>
    <source>
        <strain evidence="11">SSW15</strain>
    </source>
</reference>
<evidence type="ECO:0000313" key="11">
    <source>
        <dbReference type="EMBL" id="TGK09862.1"/>
    </source>
</evidence>
<dbReference type="Gene3D" id="3.30.63.10">
    <property type="entry name" value="Guanylate Kinase phosphate binding domain"/>
    <property type="match status" value="1"/>
</dbReference>
<dbReference type="RefSeq" id="WP_135768226.1">
    <property type="nucleotide sequence ID" value="NZ_RQET01000008.1"/>
</dbReference>
<accession>A0A4R9GDF8</accession>
<evidence type="ECO:0000256" key="3">
    <source>
        <dbReference type="ARBA" id="ARBA00016296"/>
    </source>
</evidence>
<dbReference type="GO" id="GO:0005829">
    <property type="term" value="C:cytosol"/>
    <property type="evidence" value="ECO:0007669"/>
    <property type="project" value="TreeGrafter"/>
</dbReference>
<dbReference type="GO" id="GO:0004385">
    <property type="term" value="F:GMP kinase activity"/>
    <property type="evidence" value="ECO:0007669"/>
    <property type="project" value="UniProtKB-UniRule"/>
</dbReference>
<sequence length="187" mass="21400">MSSKLFVLSSVAGGGKSTLIRLVREKHPQIAFSVSCTTRPPRPGDEEGVTYFFLTPEAFERGIRENEFLEWARVHDHYYGTPRKYVEECLASGRSVIMDLDVQGAALLKRKLGETVVTIFILPPSEEEWERRLRARGTDSEESITKRIRNGKQELSHRNEFDHVILNDDLDRTLSQLESILLSSEKH</sequence>
<comment type="catalytic activity">
    <reaction evidence="9">
        <text>GMP + ATP = GDP + ADP</text>
        <dbReference type="Rhea" id="RHEA:20780"/>
        <dbReference type="ChEBI" id="CHEBI:30616"/>
        <dbReference type="ChEBI" id="CHEBI:58115"/>
        <dbReference type="ChEBI" id="CHEBI:58189"/>
        <dbReference type="ChEBI" id="CHEBI:456216"/>
        <dbReference type="EC" id="2.7.4.8"/>
    </reaction>
</comment>
<dbReference type="CDD" id="cd00071">
    <property type="entry name" value="GMPK"/>
    <property type="match status" value="1"/>
</dbReference>
<evidence type="ECO:0000256" key="4">
    <source>
        <dbReference type="ARBA" id="ARBA00022679"/>
    </source>
</evidence>
<dbReference type="InterPro" id="IPR027417">
    <property type="entry name" value="P-loop_NTPase"/>
</dbReference>
<dbReference type="Gene3D" id="3.40.50.300">
    <property type="entry name" value="P-loop containing nucleotide triphosphate hydrolases"/>
    <property type="match status" value="1"/>
</dbReference>
<evidence type="ECO:0000256" key="8">
    <source>
        <dbReference type="ARBA" id="ARBA00030128"/>
    </source>
</evidence>
<dbReference type="InterPro" id="IPR017665">
    <property type="entry name" value="Guanylate_kinase"/>
</dbReference>
<dbReference type="NCBIfam" id="TIGR03263">
    <property type="entry name" value="guanyl_kin"/>
    <property type="match status" value="1"/>
</dbReference>
<comment type="similarity">
    <text evidence="1 9">Belongs to the guanylate kinase family.</text>
</comment>
<keyword evidence="12" id="KW-1185">Reference proteome</keyword>